<dbReference type="InterPro" id="IPR006345">
    <property type="entry name" value="RecD2"/>
</dbReference>
<dbReference type="GO" id="GO:0043139">
    <property type="term" value="F:5'-3' DNA helicase activity"/>
    <property type="evidence" value="ECO:0007669"/>
    <property type="project" value="UniProtKB-UniRule"/>
</dbReference>
<evidence type="ECO:0000256" key="4">
    <source>
        <dbReference type="HAMAP-Rule" id="MF_01488"/>
    </source>
</evidence>
<keyword evidence="3" id="KW-0342">GTP-binding</keyword>
<name>A0A840YAQ7_9PROT</name>
<protein>
    <recommendedName>
        <fullName evidence="4">ATP-dependent RecD2 DNA helicase</fullName>
        <ecNumber evidence="4">5.6.2.3</ecNumber>
    </recommendedName>
    <alternativeName>
        <fullName evidence="4">DNA 5'-3' helicase subunit RecD2</fullName>
    </alternativeName>
</protein>
<sequence>MGQPATQTAPTEALAGLVERVTYHNAENGFCVLRVKARGHKDLVTVVGHAATIAAGEWVQLSGTWVNDRAHGLQFRASFLKASPPTTLEGIERYLGSGMIRGIGPVYAKKLVRAFGEAVFDLIEAEPGRLREVTGIGPKRASRIVAGWAEQKVIREIMLFLHAHGVGTSRAVRIYKTYGAGAVQVISENPYRLARDIRGIGFRTADLVAGKLGIEPTAMIRVRAGISFALAEATGEGHCGLPVGELTAQTAALIEVPPALIETALELELGEGEVVADTLEGERCVFLAGLYRAEQAIAERLRALSQGQPPWPGIDAGRAIPWVEGKTGLSLAPSQREALSLALRSKVLVITGGPGVGKTTLVNSVLKVLGAKGVEVALCAPTGRAAKRLSDSTGLEARTVHRLLETDPKTGGFKRTEERPLECQLLVVDETSMVDVPLMRALLRALPDEAALLLVGDVDQLPSVGPGQVLADIIGSGALTVVRLTEVFRQAAQSRVIVNAHRINAGQMPELRQAEGSDFYFVEASDPEEGVRKLMTVVRERIPARFGLDPVRDVQVLCPMNRGGLGARSLNIELQAALNPPGELRVERFGWTFCPGDKVMQVANDYDREVYNGDLGVISGIDLEEGELTVRFEGREVAYGFGELDELVLAYATTIHKAQGSEYPAVVIPLTTQHYAMLARNLLYTGVTRGKRLVVLVGQRRALAIAVKNRNTRRRWSKLREWMAPVNTSSVATTDIRS</sequence>
<dbReference type="Gene3D" id="2.30.30.940">
    <property type="match status" value="1"/>
</dbReference>
<comment type="similarity">
    <text evidence="4">Belongs to the RecD family. RecD2 subfamily.</text>
</comment>
<keyword evidence="8" id="KW-1185">Reference proteome</keyword>
<dbReference type="InterPro" id="IPR055446">
    <property type="entry name" value="RecD2_N_OB"/>
</dbReference>
<evidence type="ECO:0000256" key="3">
    <source>
        <dbReference type="ARBA" id="ARBA00023134"/>
    </source>
</evidence>
<dbReference type="Pfam" id="PF14490">
    <property type="entry name" value="HHH_RecD2"/>
    <property type="match status" value="1"/>
</dbReference>
<evidence type="ECO:0000313" key="8">
    <source>
        <dbReference type="Proteomes" id="UP000580654"/>
    </source>
</evidence>
<feature type="active site" evidence="5">
    <location>
        <position position="110"/>
    </location>
</feature>
<dbReference type="GO" id="GO:0016787">
    <property type="term" value="F:hydrolase activity"/>
    <property type="evidence" value="ECO:0007669"/>
    <property type="project" value="UniProtKB-KW"/>
</dbReference>
<dbReference type="InterPro" id="IPR050534">
    <property type="entry name" value="Coronavir_polyprotein_1ab"/>
</dbReference>
<dbReference type="SMART" id="SM00382">
    <property type="entry name" value="AAA"/>
    <property type="match status" value="1"/>
</dbReference>
<dbReference type="EC" id="5.6.2.3" evidence="4"/>
<dbReference type="EMBL" id="JACIJD010000023">
    <property type="protein sequence ID" value="MBB5695789.1"/>
    <property type="molecule type" value="Genomic_DNA"/>
</dbReference>
<dbReference type="GO" id="GO:0005524">
    <property type="term" value="F:ATP binding"/>
    <property type="evidence" value="ECO:0007669"/>
    <property type="project" value="UniProtKB-UniRule"/>
</dbReference>
<evidence type="ECO:0000313" key="7">
    <source>
        <dbReference type="EMBL" id="MBB5695789.1"/>
    </source>
</evidence>
<dbReference type="CDD" id="cd17933">
    <property type="entry name" value="DEXSc_RecD-like"/>
    <property type="match status" value="1"/>
</dbReference>
<dbReference type="InterPro" id="IPR041451">
    <property type="entry name" value="RecD2_SH13"/>
</dbReference>
<evidence type="ECO:0000256" key="5">
    <source>
        <dbReference type="PROSITE-ProRule" id="PRU10134"/>
    </source>
</evidence>
<dbReference type="PANTHER" id="PTHR43788:SF6">
    <property type="entry name" value="DNA HELICASE B"/>
    <property type="match status" value="1"/>
</dbReference>
<evidence type="ECO:0000256" key="2">
    <source>
        <dbReference type="ARBA" id="ARBA00022840"/>
    </source>
</evidence>
<dbReference type="Pfam" id="PF14520">
    <property type="entry name" value="HHH_5"/>
    <property type="match status" value="1"/>
</dbReference>
<dbReference type="CDD" id="cd18809">
    <property type="entry name" value="SF1_C_RecD"/>
    <property type="match status" value="1"/>
</dbReference>
<dbReference type="InterPro" id="IPR027785">
    <property type="entry name" value="UvrD-like_helicase_C"/>
</dbReference>
<dbReference type="Pfam" id="PF18335">
    <property type="entry name" value="SH3_13"/>
    <property type="match status" value="1"/>
</dbReference>
<keyword evidence="4" id="KW-0347">Helicase</keyword>
<feature type="domain" description="AAA+ ATPase" evidence="6">
    <location>
        <begin position="344"/>
        <end position="525"/>
    </location>
</feature>
<dbReference type="NCBIfam" id="TIGR01448">
    <property type="entry name" value="recD_rel"/>
    <property type="match status" value="1"/>
</dbReference>
<dbReference type="GO" id="GO:0009338">
    <property type="term" value="C:exodeoxyribonuclease V complex"/>
    <property type="evidence" value="ECO:0007669"/>
    <property type="project" value="TreeGrafter"/>
</dbReference>
<keyword evidence="2 4" id="KW-0067">ATP-binding</keyword>
<dbReference type="PROSITE" id="PS00513">
    <property type="entry name" value="ADENYLOSUCCIN_SYN_2"/>
    <property type="match status" value="1"/>
</dbReference>
<dbReference type="Gene3D" id="1.10.10.2220">
    <property type="match status" value="1"/>
</dbReference>
<comment type="catalytic activity">
    <reaction evidence="4">
        <text>ATP + H2O = ADP + phosphate + H(+)</text>
        <dbReference type="Rhea" id="RHEA:13065"/>
        <dbReference type="ChEBI" id="CHEBI:15377"/>
        <dbReference type="ChEBI" id="CHEBI:15378"/>
        <dbReference type="ChEBI" id="CHEBI:30616"/>
        <dbReference type="ChEBI" id="CHEBI:43474"/>
        <dbReference type="ChEBI" id="CHEBI:456216"/>
        <dbReference type="EC" id="5.6.2.3"/>
    </reaction>
</comment>
<dbReference type="SUPFAM" id="SSF47781">
    <property type="entry name" value="RuvA domain 2-like"/>
    <property type="match status" value="1"/>
</dbReference>
<dbReference type="GO" id="GO:0005525">
    <property type="term" value="F:GTP binding"/>
    <property type="evidence" value="ECO:0007669"/>
    <property type="project" value="UniProtKB-KW"/>
</dbReference>
<dbReference type="HAMAP" id="MF_01488">
    <property type="entry name" value="RecD2"/>
    <property type="match status" value="1"/>
</dbReference>
<organism evidence="7 8">
    <name type="scientific">Muricoccus pecuniae</name>
    <dbReference type="NCBI Taxonomy" id="693023"/>
    <lineage>
        <taxon>Bacteria</taxon>
        <taxon>Pseudomonadati</taxon>
        <taxon>Pseudomonadota</taxon>
        <taxon>Alphaproteobacteria</taxon>
        <taxon>Acetobacterales</taxon>
        <taxon>Roseomonadaceae</taxon>
        <taxon>Muricoccus</taxon>
    </lineage>
</organism>
<proteinExistence type="inferred from homology"/>
<accession>A0A840YAQ7</accession>
<dbReference type="RefSeq" id="WP_184520978.1">
    <property type="nucleotide sequence ID" value="NZ_JACIJD010000023.1"/>
</dbReference>
<dbReference type="GO" id="GO:0006310">
    <property type="term" value="P:DNA recombination"/>
    <property type="evidence" value="ECO:0007669"/>
    <property type="project" value="InterPro"/>
</dbReference>
<comment type="function">
    <text evidence="4">DNA-dependent ATPase and ATP-dependent 5'-3' DNA helicase. Has no activity on blunt DNA or DNA with 3'-overhangs, requires at least 10 bases of 5'-ssDNA for helicase activity.</text>
</comment>
<keyword evidence="1 4" id="KW-0547">Nucleotide-binding</keyword>
<dbReference type="GO" id="GO:0003677">
    <property type="term" value="F:DNA binding"/>
    <property type="evidence" value="ECO:0007669"/>
    <property type="project" value="UniProtKB-UniRule"/>
</dbReference>
<reference evidence="7 8" key="1">
    <citation type="submission" date="2020-08" db="EMBL/GenBank/DDBJ databases">
        <title>Genomic Encyclopedia of Type Strains, Phase IV (KMG-IV): sequencing the most valuable type-strain genomes for metagenomic binning, comparative biology and taxonomic classification.</title>
        <authorList>
            <person name="Goeker M."/>
        </authorList>
    </citation>
    <scope>NUCLEOTIDE SEQUENCE [LARGE SCALE GENOMIC DNA]</scope>
    <source>
        <strain evidence="7 8">DSM 25622</strain>
    </source>
</reference>
<dbReference type="Proteomes" id="UP000580654">
    <property type="component" value="Unassembled WGS sequence"/>
</dbReference>
<dbReference type="InterPro" id="IPR027417">
    <property type="entry name" value="P-loop_NTPase"/>
</dbReference>
<dbReference type="SUPFAM" id="SSF52540">
    <property type="entry name" value="P-loop containing nucleoside triphosphate hydrolases"/>
    <property type="match status" value="2"/>
</dbReference>
<dbReference type="InterPro" id="IPR003593">
    <property type="entry name" value="AAA+_ATPase"/>
</dbReference>
<dbReference type="AlphaFoldDB" id="A0A840YAQ7"/>
<dbReference type="Pfam" id="PF13245">
    <property type="entry name" value="AAA_19"/>
    <property type="match status" value="1"/>
</dbReference>
<dbReference type="PANTHER" id="PTHR43788">
    <property type="entry name" value="DNA2/NAM7 HELICASE FAMILY MEMBER"/>
    <property type="match status" value="1"/>
</dbReference>
<dbReference type="Gene3D" id="3.40.50.300">
    <property type="entry name" value="P-loop containing nucleotide triphosphate hydrolases"/>
    <property type="match status" value="2"/>
</dbReference>
<dbReference type="GO" id="GO:0017116">
    <property type="term" value="F:single-stranded DNA helicase activity"/>
    <property type="evidence" value="ECO:0007669"/>
    <property type="project" value="TreeGrafter"/>
</dbReference>
<keyword evidence="4 7" id="KW-0378">Hydrolase</keyword>
<keyword evidence="4" id="KW-0413">Isomerase</keyword>
<dbReference type="Pfam" id="PF23139">
    <property type="entry name" value="OB_YrrC"/>
    <property type="match status" value="1"/>
</dbReference>
<evidence type="ECO:0000256" key="1">
    <source>
        <dbReference type="ARBA" id="ARBA00022741"/>
    </source>
</evidence>
<gene>
    <name evidence="4" type="primary">recD2</name>
    <name evidence="7" type="ORF">FHS87_003856</name>
</gene>
<feature type="binding site" evidence="4">
    <location>
        <begin position="355"/>
        <end position="359"/>
    </location>
    <ligand>
        <name>ATP</name>
        <dbReference type="ChEBI" id="CHEBI:30616"/>
    </ligand>
</feature>
<dbReference type="InterPro" id="IPR029493">
    <property type="entry name" value="RecD2-like_HHH"/>
</dbReference>
<dbReference type="InterPro" id="IPR033128">
    <property type="entry name" value="Adenylosuccin_syn_Lys_AS"/>
</dbReference>
<dbReference type="InterPro" id="IPR010994">
    <property type="entry name" value="RuvA_2-like"/>
</dbReference>
<evidence type="ECO:0000259" key="6">
    <source>
        <dbReference type="SMART" id="SM00382"/>
    </source>
</evidence>
<dbReference type="Pfam" id="PF13538">
    <property type="entry name" value="UvrD_C_2"/>
    <property type="match status" value="1"/>
</dbReference>
<keyword evidence="4" id="KW-0238">DNA-binding</keyword>
<comment type="caution">
    <text evidence="7">The sequence shown here is derived from an EMBL/GenBank/DDBJ whole genome shotgun (WGS) entry which is preliminary data.</text>
</comment>
<dbReference type="Gene3D" id="1.10.150.20">
    <property type="entry name" value="5' to 3' exonuclease, C-terminal subdomain"/>
    <property type="match status" value="1"/>
</dbReference>